<dbReference type="Proteomes" id="UP000887013">
    <property type="component" value="Unassembled WGS sequence"/>
</dbReference>
<accession>A0A8X6NV54</accession>
<proteinExistence type="predicted"/>
<gene>
    <name evidence="1" type="ORF">NPIL_449941</name>
</gene>
<reference evidence="1" key="1">
    <citation type="submission" date="2020-08" db="EMBL/GenBank/DDBJ databases">
        <title>Multicomponent nature underlies the extraordinary mechanical properties of spider dragline silk.</title>
        <authorList>
            <person name="Kono N."/>
            <person name="Nakamura H."/>
            <person name="Mori M."/>
            <person name="Yoshida Y."/>
            <person name="Ohtoshi R."/>
            <person name="Malay A.D."/>
            <person name="Moran D.A.P."/>
            <person name="Tomita M."/>
            <person name="Numata K."/>
            <person name="Arakawa K."/>
        </authorList>
    </citation>
    <scope>NUCLEOTIDE SEQUENCE</scope>
</reference>
<feature type="non-terminal residue" evidence="1">
    <location>
        <position position="1"/>
    </location>
</feature>
<name>A0A8X6NV54_NEPPI</name>
<evidence type="ECO:0000313" key="1">
    <source>
        <dbReference type="EMBL" id="GFT33353.1"/>
    </source>
</evidence>
<organism evidence="1 2">
    <name type="scientific">Nephila pilipes</name>
    <name type="common">Giant wood spider</name>
    <name type="synonym">Nephila maculata</name>
    <dbReference type="NCBI Taxonomy" id="299642"/>
    <lineage>
        <taxon>Eukaryota</taxon>
        <taxon>Metazoa</taxon>
        <taxon>Ecdysozoa</taxon>
        <taxon>Arthropoda</taxon>
        <taxon>Chelicerata</taxon>
        <taxon>Arachnida</taxon>
        <taxon>Araneae</taxon>
        <taxon>Araneomorphae</taxon>
        <taxon>Entelegynae</taxon>
        <taxon>Araneoidea</taxon>
        <taxon>Nephilidae</taxon>
        <taxon>Nephila</taxon>
    </lineage>
</organism>
<keyword evidence="2" id="KW-1185">Reference proteome</keyword>
<protein>
    <submittedName>
        <fullName evidence="1">Uncharacterized protein</fullName>
    </submittedName>
</protein>
<comment type="caution">
    <text evidence="1">The sequence shown here is derived from an EMBL/GenBank/DDBJ whole genome shotgun (WGS) entry which is preliminary data.</text>
</comment>
<evidence type="ECO:0000313" key="2">
    <source>
        <dbReference type="Proteomes" id="UP000887013"/>
    </source>
</evidence>
<dbReference type="OrthoDB" id="10647525at2759"/>
<sequence>VRENSAQVLANQITSEIQPEFSSDSEFEKRIISVHESTVEEKKSLKSVKKKRMRVDSSEVLVNPVSNNIQSEFSSNSEFEKRMNLIHQFTCLDFPNKPFLKQQKTKYYADDLFTDMSIITDEKFLMECVCQTPNCNGYHPKLWFFS</sequence>
<dbReference type="AlphaFoldDB" id="A0A8X6NV54"/>
<dbReference type="EMBL" id="BMAW01013335">
    <property type="protein sequence ID" value="GFT33353.1"/>
    <property type="molecule type" value="Genomic_DNA"/>
</dbReference>